<evidence type="ECO:0000313" key="1">
    <source>
        <dbReference type="EMBL" id="KAH3694223.1"/>
    </source>
</evidence>
<dbReference type="Proteomes" id="UP000828390">
    <property type="component" value="Unassembled WGS sequence"/>
</dbReference>
<dbReference type="EMBL" id="JAIWYP010000016">
    <property type="protein sequence ID" value="KAH3694223.1"/>
    <property type="molecule type" value="Genomic_DNA"/>
</dbReference>
<sequence>MKPGFKRQSQLKAVRPKTIVSTRTTTIIGKWDSKPMYEIRKTSKLAAEMSKLHMTIP</sequence>
<name>A0A9D4BI01_DREPO</name>
<proteinExistence type="predicted"/>
<gene>
    <name evidence="1" type="ORF">DPMN_081663</name>
</gene>
<comment type="caution">
    <text evidence="1">The sequence shown here is derived from an EMBL/GenBank/DDBJ whole genome shotgun (WGS) entry which is preliminary data.</text>
</comment>
<evidence type="ECO:0000313" key="2">
    <source>
        <dbReference type="Proteomes" id="UP000828390"/>
    </source>
</evidence>
<reference evidence="1" key="1">
    <citation type="journal article" date="2019" name="bioRxiv">
        <title>The Genome of the Zebra Mussel, Dreissena polymorpha: A Resource for Invasive Species Research.</title>
        <authorList>
            <person name="McCartney M.A."/>
            <person name="Auch B."/>
            <person name="Kono T."/>
            <person name="Mallez S."/>
            <person name="Zhang Y."/>
            <person name="Obille A."/>
            <person name="Becker A."/>
            <person name="Abrahante J.E."/>
            <person name="Garbe J."/>
            <person name="Badalamenti J.P."/>
            <person name="Herman A."/>
            <person name="Mangelson H."/>
            <person name="Liachko I."/>
            <person name="Sullivan S."/>
            <person name="Sone E.D."/>
            <person name="Koren S."/>
            <person name="Silverstein K.A.T."/>
            <person name="Beckman K.B."/>
            <person name="Gohl D.M."/>
        </authorList>
    </citation>
    <scope>NUCLEOTIDE SEQUENCE</scope>
    <source>
        <strain evidence="1">Duluth1</strain>
        <tissue evidence="1">Whole animal</tissue>
    </source>
</reference>
<dbReference type="AlphaFoldDB" id="A0A9D4BI01"/>
<accession>A0A9D4BI01</accession>
<reference evidence="1" key="2">
    <citation type="submission" date="2020-11" db="EMBL/GenBank/DDBJ databases">
        <authorList>
            <person name="McCartney M.A."/>
            <person name="Auch B."/>
            <person name="Kono T."/>
            <person name="Mallez S."/>
            <person name="Becker A."/>
            <person name="Gohl D.M."/>
            <person name="Silverstein K.A.T."/>
            <person name="Koren S."/>
            <person name="Bechman K.B."/>
            <person name="Herman A."/>
            <person name="Abrahante J.E."/>
            <person name="Garbe J."/>
        </authorList>
    </citation>
    <scope>NUCLEOTIDE SEQUENCE</scope>
    <source>
        <strain evidence="1">Duluth1</strain>
        <tissue evidence="1">Whole animal</tissue>
    </source>
</reference>
<organism evidence="1 2">
    <name type="scientific">Dreissena polymorpha</name>
    <name type="common">Zebra mussel</name>
    <name type="synonym">Mytilus polymorpha</name>
    <dbReference type="NCBI Taxonomy" id="45954"/>
    <lineage>
        <taxon>Eukaryota</taxon>
        <taxon>Metazoa</taxon>
        <taxon>Spiralia</taxon>
        <taxon>Lophotrochozoa</taxon>
        <taxon>Mollusca</taxon>
        <taxon>Bivalvia</taxon>
        <taxon>Autobranchia</taxon>
        <taxon>Heteroconchia</taxon>
        <taxon>Euheterodonta</taxon>
        <taxon>Imparidentia</taxon>
        <taxon>Neoheterodontei</taxon>
        <taxon>Myida</taxon>
        <taxon>Dreissenoidea</taxon>
        <taxon>Dreissenidae</taxon>
        <taxon>Dreissena</taxon>
    </lineage>
</organism>
<keyword evidence="2" id="KW-1185">Reference proteome</keyword>
<protein>
    <submittedName>
        <fullName evidence="1">Uncharacterized protein</fullName>
    </submittedName>
</protein>